<dbReference type="AGR" id="RGD:7614447"/>
<protein>
    <recommendedName>
        <fullName evidence="3">Disks large homolog 5 N-terminal domain-containing protein</fullName>
    </recommendedName>
</protein>
<feature type="domain" description="Disks large homolog 5 N-terminal" evidence="3">
    <location>
        <begin position="47"/>
        <end position="127"/>
    </location>
</feature>
<keyword evidence="1" id="KW-0175">Coiled coil</keyword>
<reference evidence="4" key="1">
    <citation type="submission" date="2024-01" db="EMBL/GenBank/DDBJ databases">
        <title>GRCr8: a new rat reference genome assembly contstructed from accurate long reads and long range scaffolding.</title>
        <authorList>
            <person name="Doris P.A."/>
            <person name="Kalbfleisch T."/>
            <person name="Li K."/>
            <person name="Howe K."/>
            <person name="Wood J."/>
        </authorList>
    </citation>
    <scope>NUCLEOTIDE SEQUENCE [LARGE SCALE GENOMIC DNA]</scope>
    <source>
        <strain evidence="4">Brown Norway</strain>
    </source>
</reference>
<dbReference type="ExpressionAtlas" id="A0A0G2K540">
    <property type="expression patterns" value="baseline and differential"/>
</dbReference>
<evidence type="ECO:0000313" key="7">
    <source>
        <dbReference type="RGD" id="7614447"/>
    </source>
</evidence>
<organism evidence="4 5">
    <name type="scientific">Rattus norvegicus</name>
    <name type="common">Rat</name>
    <dbReference type="NCBI Taxonomy" id="10116"/>
    <lineage>
        <taxon>Eukaryota</taxon>
        <taxon>Metazoa</taxon>
        <taxon>Chordata</taxon>
        <taxon>Craniata</taxon>
        <taxon>Vertebrata</taxon>
        <taxon>Euteleostomi</taxon>
        <taxon>Mammalia</taxon>
        <taxon>Eutheria</taxon>
        <taxon>Euarchontoglires</taxon>
        <taxon>Glires</taxon>
        <taxon>Rodentia</taxon>
        <taxon>Myomorpha</taxon>
        <taxon>Muroidea</taxon>
        <taxon>Muridae</taxon>
        <taxon>Murinae</taxon>
        <taxon>Rattus</taxon>
    </lineage>
</organism>
<dbReference type="GeneTree" id="ENSGT00940000153178"/>
<dbReference type="VEuPathDB" id="HostDB:ENSRNOG00000048686"/>
<dbReference type="InterPro" id="IPR006907">
    <property type="entry name" value="DLG5_N"/>
</dbReference>
<dbReference type="Ensembl" id="ENSRNOT00000092165.3">
    <property type="protein sequence ID" value="ENSRNOP00000073282.3"/>
    <property type="gene ID" value="ENSRNOG00000084631.1"/>
</dbReference>
<feature type="coiled-coil region" evidence="1">
    <location>
        <begin position="48"/>
        <end position="85"/>
    </location>
</feature>
<reference evidence="4" key="3">
    <citation type="submission" date="2025-09" db="UniProtKB">
        <authorList>
            <consortium name="Ensembl"/>
        </authorList>
    </citation>
    <scope>IDENTIFICATION</scope>
    <source>
        <strain evidence="4">Brown Norway</strain>
    </source>
</reference>
<dbReference type="PANTHER" id="PTHR21558:SF12">
    <property type="entry name" value="2610042L04RIK PROTEIN-RELATED"/>
    <property type="match status" value="1"/>
</dbReference>
<proteinExistence type="predicted"/>
<sequence length="203" mass="23960">MFRQLLRLFLKEREDQGETTPGQREADPLSSDTGRRKSFWGRLGFGRKASSQSVISKQEELLKELEELKLEIKKCQFERDELYQILDLYIYDEWDHRLDVELPVLQSEHEMRMMAMQMMTNSISDAMERYKELIQVNSSYRISHSQLLREQTQLENNIQILLNEKRELLVEQTELPASSVETKRLCEEAGMNICDPSAKQQQV</sequence>
<dbReference type="RGD" id="1591345">
    <property type="gene designation" value="Girdinl1"/>
</dbReference>
<dbReference type="Pfam" id="PF04822">
    <property type="entry name" value="Takusan"/>
    <property type="match status" value="1"/>
</dbReference>
<evidence type="ECO:0000256" key="1">
    <source>
        <dbReference type="SAM" id="Coils"/>
    </source>
</evidence>
<feature type="coiled-coil region" evidence="1">
    <location>
        <begin position="144"/>
        <end position="171"/>
    </location>
</feature>
<reference evidence="4" key="2">
    <citation type="submission" date="2025-08" db="UniProtKB">
        <authorList>
            <consortium name="Ensembl"/>
        </authorList>
    </citation>
    <scope>IDENTIFICATION</scope>
    <source>
        <strain evidence="4">Brown Norway</strain>
    </source>
</reference>
<dbReference type="Proteomes" id="UP000002494">
    <property type="component" value="Chromosome 9"/>
</dbReference>
<dbReference type="Bgee" id="ENSRNOG00000048686">
    <property type="expression patterns" value="Expressed in Ammon's horn and 20 other cell types or tissues"/>
</dbReference>
<evidence type="ECO:0000313" key="6">
    <source>
        <dbReference type="RGD" id="1591345"/>
    </source>
</evidence>
<evidence type="ECO:0000313" key="5">
    <source>
        <dbReference type="Proteomes" id="UP000002494"/>
    </source>
</evidence>
<evidence type="ECO:0000259" key="3">
    <source>
        <dbReference type="Pfam" id="PF04822"/>
    </source>
</evidence>
<dbReference type="PANTHER" id="PTHR21558">
    <property type="entry name" value="SPEER/SPETEX"/>
    <property type="match status" value="1"/>
</dbReference>
<evidence type="ECO:0000256" key="2">
    <source>
        <dbReference type="SAM" id="MobiDB-lite"/>
    </source>
</evidence>
<dbReference type="RGD" id="7614447">
    <property type="gene designation" value="LOC102557419"/>
</dbReference>
<dbReference type="AlphaFoldDB" id="A0A0G2K540"/>
<name>A0A0G2K540_RAT</name>
<evidence type="ECO:0000313" key="4">
    <source>
        <dbReference type="Ensembl" id="ENSRNOP00000073282.3"/>
    </source>
</evidence>
<gene>
    <name evidence="7" type="primary">LOC102557419</name>
    <name evidence="6" type="synonym">Girdinl1</name>
</gene>
<dbReference type="AGR" id="RGD:1591345"/>
<accession>A0A0G2K540</accession>
<feature type="region of interest" description="Disordered" evidence="2">
    <location>
        <begin position="14"/>
        <end position="35"/>
    </location>
</feature>
<keyword evidence="5" id="KW-1185">Reference proteome</keyword>